<feature type="region of interest" description="Disordered" evidence="1">
    <location>
        <begin position="254"/>
        <end position="324"/>
    </location>
</feature>
<dbReference type="WBParaSite" id="MBELARI_LOCUS6117">
    <property type="protein sequence ID" value="MBELARI_LOCUS6117"/>
    <property type="gene ID" value="MBELARI_LOCUS6117"/>
</dbReference>
<reference evidence="4" key="1">
    <citation type="submission" date="2024-02" db="UniProtKB">
        <authorList>
            <consortium name="WormBaseParasite"/>
        </authorList>
    </citation>
    <scope>IDENTIFICATION</scope>
</reference>
<dbReference type="AlphaFoldDB" id="A0AAF3FGD6"/>
<feature type="compositionally biased region" description="Pro residues" evidence="1">
    <location>
        <begin position="119"/>
        <end position="134"/>
    </location>
</feature>
<organism evidence="3 4">
    <name type="scientific">Mesorhabditis belari</name>
    <dbReference type="NCBI Taxonomy" id="2138241"/>
    <lineage>
        <taxon>Eukaryota</taxon>
        <taxon>Metazoa</taxon>
        <taxon>Ecdysozoa</taxon>
        <taxon>Nematoda</taxon>
        <taxon>Chromadorea</taxon>
        <taxon>Rhabditida</taxon>
        <taxon>Rhabditina</taxon>
        <taxon>Rhabditomorpha</taxon>
        <taxon>Rhabditoidea</taxon>
        <taxon>Rhabditidae</taxon>
        <taxon>Mesorhabditinae</taxon>
        <taxon>Mesorhabditis</taxon>
    </lineage>
</organism>
<name>A0AAF3FGD6_9BILA</name>
<feature type="compositionally biased region" description="Basic and acidic residues" evidence="1">
    <location>
        <begin position="272"/>
        <end position="288"/>
    </location>
</feature>
<feature type="transmembrane region" description="Helical" evidence="2">
    <location>
        <begin position="38"/>
        <end position="59"/>
    </location>
</feature>
<feature type="region of interest" description="Disordered" evidence="1">
    <location>
        <begin position="111"/>
        <end position="139"/>
    </location>
</feature>
<keyword evidence="2" id="KW-0812">Transmembrane</keyword>
<keyword evidence="3" id="KW-1185">Reference proteome</keyword>
<proteinExistence type="predicted"/>
<evidence type="ECO:0000256" key="2">
    <source>
        <dbReference type="SAM" id="Phobius"/>
    </source>
</evidence>
<feature type="compositionally biased region" description="Low complexity" evidence="1">
    <location>
        <begin position="289"/>
        <end position="311"/>
    </location>
</feature>
<keyword evidence="2" id="KW-0472">Membrane</keyword>
<evidence type="ECO:0000313" key="4">
    <source>
        <dbReference type="WBParaSite" id="MBELARI_LOCUS6117"/>
    </source>
</evidence>
<protein>
    <submittedName>
        <fullName evidence="4">Uncharacterized protein</fullName>
    </submittedName>
</protein>
<evidence type="ECO:0000313" key="3">
    <source>
        <dbReference type="Proteomes" id="UP000887575"/>
    </source>
</evidence>
<evidence type="ECO:0000256" key="1">
    <source>
        <dbReference type="SAM" id="MobiDB-lite"/>
    </source>
</evidence>
<keyword evidence="2" id="KW-1133">Transmembrane helix</keyword>
<accession>A0AAF3FGD6</accession>
<sequence length="394" mass="44297">MSGDKFLETYHSIREWILITWEQWWKQMDELRIATPTLIALIFFLSSAVIVLTGFLMLLCCTRRPKRGKGDVQKEMLCKKGLFALMLARLDEFDSLTPLIVTPGTPLDAKEINISSSSLPPPRPSSTSPPPPRRPQGGRTLLVPLNTKYRAPAVPLLGTPESRVTTFEAGTTKSCATIPEDDEETYEDLVSIDRTSFSTRSDVKSQRYFSPSAYNLYVPNTPPEFQIPTPSYEPPPLPPVHNGFHQEKELQQLNKITIRPQKLIQKTPLKASRQEMRVEQQTILKEKSPTLGSSSSHSLSSPESSLGSDSPADTTGSLSDSFYVDPNYVKDADRRTDVDAGGKYALHRIEEESEHFSEDRLLHQQVPDAQIARSVSQQFELLQIRQQQQQSGEK</sequence>
<dbReference type="Proteomes" id="UP000887575">
    <property type="component" value="Unassembled WGS sequence"/>
</dbReference>